<reference evidence="1 2" key="1">
    <citation type="submission" date="2018-08" db="EMBL/GenBank/DDBJ databases">
        <title>Lysinibacillus sp. YLB-03 draft genome sequence.</title>
        <authorList>
            <person name="Yu L."/>
        </authorList>
    </citation>
    <scope>NUCLEOTIDE SEQUENCE [LARGE SCALE GENOMIC DNA]</scope>
    <source>
        <strain evidence="1 2">YLB-03</strain>
    </source>
</reference>
<organism evidence="1 2">
    <name type="scientific">Ureibacillus yapensis</name>
    <dbReference type="NCBI Taxonomy" id="2304605"/>
    <lineage>
        <taxon>Bacteria</taxon>
        <taxon>Bacillati</taxon>
        <taxon>Bacillota</taxon>
        <taxon>Bacilli</taxon>
        <taxon>Bacillales</taxon>
        <taxon>Caryophanaceae</taxon>
        <taxon>Ureibacillus</taxon>
    </lineage>
</organism>
<protein>
    <submittedName>
        <fullName evidence="1">Uncharacterized protein</fullName>
    </submittedName>
</protein>
<keyword evidence="2" id="KW-1185">Reference proteome</keyword>
<evidence type="ECO:0000313" key="1">
    <source>
        <dbReference type="EMBL" id="RHW39966.1"/>
    </source>
</evidence>
<dbReference type="EMBL" id="QWEI01000001">
    <property type="protein sequence ID" value="RHW39966.1"/>
    <property type="molecule type" value="Genomic_DNA"/>
</dbReference>
<name>A0A396SEM5_9BACL</name>
<gene>
    <name evidence="1" type="ORF">D1B33_03725</name>
</gene>
<evidence type="ECO:0000313" key="2">
    <source>
        <dbReference type="Proteomes" id="UP000265692"/>
    </source>
</evidence>
<accession>A0A396SEM5</accession>
<sequence length="104" mass="12366">MRIIQCLADIEYLRAEKTLPMALIKEIEQDCLGIYDAENYDDIYLLNFRLPLVQALFVFEKGDDVVGRLNNVFELENIEKYRIEEIDYYRCRLRKGELSNSITH</sequence>
<comment type="caution">
    <text evidence="1">The sequence shown here is derived from an EMBL/GenBank/DDBJ whole genome shotgun (WGS) entry which is preliminary data.</text>
</comment>
<proteinExistence type="predicted"/>
<dbReference type="RefSeq" id="WP_118874976.1">
    <property type="nucleotide sequence ID" value="NZ_QWEI01000001.1"/>
</dbReference>
<dbReference type="OrthoDB" id="2876757at2"/>
<dbReference type="AlphaFoldDB" id="A0A396SEM5"/>
<dbReference type="Proteomes" id="UP000265692">
    <property type="component" value="Unassembled WGS sequence"/>
</dbReference>